<dbReference type="AlphaFoldDB" id="A0A4R6BGL0"/>
<evidence type="ECO:0000313" key="3">
    <source>
        <dbReference type="Proteomes" id="UP000295310"/>
    </source>
</evidence>
<name>A0A4R6BGL0_9STAP</name>
<dbReference type="Gene3D" id="3.40.50.720">
    <property type="entry name" value="NAD(P)-binding Rossmann-like Domain"/>
    <property type="match status" value="1"/>
</dbReference>
<feature type="domain" description="NAD(P)-binding" evidence="1">
    <location>
        <begin position="8"/>
        <end position="118"/>
    </location>
</feature>
<dbReference type="OrthoDB" id="9774199at2"/>
<protein>
    <submittedName>
        <fullName evidence="2">NAD-dependent epimerase/dehydratase family protein</fullName>
    </submittedName>
</protein>
<reference evidence="2 3" key="1">
    <citation type="submission" date="2019-01" db="EMBL/GenBank/DDBJ databases">
        <title>Draft genome sequences of the type strains of six Macrococcus species.</title>
        <authorList>
            <person name="Mazhar S."/>
            <person name="Altermann E."/>
            <person name="Hill C."/>
            <person name="Mcauliffe O."/>
        </authorList>
    </citation>
    <scope>NUCLEOTIDE SEQUENCE [LARGE SCALE GENOMIC DNA]</scope>
    <source>
        <strain evidence="2 3">CCM4811</strain>
    </source>
</reference>
<gene>
    <name evidence="2" type="ORF">ERX27_00955</name>
</gene>
<dbReference type="InterPro" id="IPR016040">
    <property type="entry name" value="NAD(P)-bd_dom"/>
</dbReference>
<sequence>MKKILLTGASGYIGGNLLKEIKEDYQVVAASRSTKNKENEKNVEWKKVDLFSIKDVEDAMEGIDTAIYLVHSMQPSAKLTQASFVDMDAILADNFGRAAKKQGVKHIVFMSGIMPHEKSKNLSDHLRSRLECEKILGSYGVPVSTLRAGLIIGPKGSSFPILKKLTERLPALVLPQWAYSKTAPVALKDVVKGLAALIERSPEENESIDIFNDVTDYKGMFKATAKVMGKKLPMMDLPIIPVAITKPIVSLLTEEPKELVYPLLDSLVHDMVPSKENYIEGITNAPTPLEESIKIALDEDKEDKKKSKKSQSIGQALKKSDVKSVQRITIPSSWSINETANYYMNWLSRMGMSFINTAIDGDTLSISLPVFKDPILILQKNKDYTDDNRVLFMIKGGKFSKKVKEGEEGRARLEFRRVLDTNECIIAIHEYEPTLPWFIYKFTQARIHLIVMTLFGWETKLLEKTLDSTYLVDKGKQTKEA</sequence>
<dbReference type="Pfam" id="PF13460">
    <property type="entry name" value="NAD_binding_10"/>
    <property type="match status" value="1"/>
</dbReference>
<dbReference type="PANTHER" id="PTHR48079:SF6">
    <property type="entry name" value="NAD(P)-BINDING DOMAIN-CONTAINING PROTEIN-RELATED"/>
    <property type="match status" value="1"/>
</dbReference>
<dbReference type="GO" id="GO:0005737">
    <property type="term" value="C:cytoplasm"/>
    <property type="evidence" value="ECO:0007669"/>
    <property type="project" value="TreeGrafter"/>
</dbReference>
<proteinExistence type="predicted"/>
<dbReference type="GO" id="GO:0004029">
    <property type="term" value="F:aldehyde dehydrogenase (NAD+) activity"/>
    <property type="evidence" value="ECO:0007669"/>
    <property type="project" value="TreeGrafter"/>
</dbReference>
<dbReference type="InterPro" id="IPR051783">
    <property type="entry name" value="NAD(P)-dependent_oxidoreduct"/>
</dbReference>
<dbReference type="Proteomes" id="UP000295310">
    <property type="component" value="Unassembled WGS sequence"/>
</dbReference>
<accession>A0A4R6BGL0</accession>
<dbReference type="SUPFAM" id="SSF51735">
    <property type="entry name" value="NAD(P)-binding Rossmann-fold domains"/>
    <property type="match status" value="1"/>
</dbReference>
<dbReference type="PANTHER" id="PTHR48079">
    <property type="entry name" value="PROTEIN YEEZ"/>
    <property type="match status" value="1"/>
</dbReference>
<dbReference type="InterPro" id="IPR036291">
    <property type="entry name" value="NAD(P)-bd_dom_sf"/>
</dbReference>
<keyword evidence="3" id="KW-1185">Reference proteome</keyword>
<organism evidence="2 3">
    <name type="scientific">Macrococcus brunensis</name>
    <dbReference type="NCBI Taxonomy" id="198483"/>
    <lineage>
        <taxon>Bacteria</taxon>
        <taxon>Bacillati</taxon>
        <taxon>Bacillota</taxon>
        <taxon>Bacilli</taxon>
        <taxon>Bacillales</taxon>
        <taxon>Staphylococcaceae</taxon>
        <taxon>Macrococcus</taxon>
    </lineage>
</organism>
<dbReference type="RefSeq" id="WP_133430938.1">
    <property type="nucleotide sequence ID" value="NZ_SCWA01000001.1"/>
</dbReference>
<evidence type="ECO:0000259" key="1">
    <source>
        <dbReference type="Pfam" id="PF13460"/>
    </source>
</evidence>
<evidence type="ECO:0000313" key="2">
    <source>
        <dbReference type="EMBL" id="TDL99044.1"/>
    </source>
</evidence>
<comment type="caution">
    <text evidence="2">The sequence shown here is derived from an EMBL/GenBank/DDBJ whole genome shotgun (WGS) entry which is preliminary data.</text>
</comment>
<dbReference type="EMBL" id="SCWA01000001">
    <property type="protein sequence ID" value="TDL99044.1"/>
    <property type="molecule type" value="Genomic_DNA"/>
</dbReference>